<keyword evidence="4 6" id="KW-0378">Hydrolase</keyword>
<dbReference type="InterPro" id="IPR002716">
    <property type="entry name" value="PIN_dom"/>
</dbReference>
<organism evidence="8 9">
    <name type="scientific">Tenggerimyces flavus</name>
    <dbReference type="NCBI Taxonomy" id="1708749"/>
    <lineage>
        <taxon>Bacteria</taxon>
        <taxon>Bacillati</taxon>
        <taxon>Actinomycetota</taxon>
        <taxon>Actinomycetes</taxon>
        <taxon>Propionibacteriales</taxon>
        <taxon>Nocardioidaceae</taxon>
        <taxon>Tenggerimyces</taxon>
    </lineage>
</organism>
<comment type="caution">
    <text evidence="8">The sequence shown here is derived from an EMBL/GenBank/DDBJ whole genome shotgun (WGS) entry which is preliminary data.</text>
</comment>
<keyword evidence="2 6" id="KW-0540">Nuclease</keyword>
<evidence type="ECO:0000256" key="6">
    <source>
        <dbReference type="HAMAP-Rule" id="MF_00265"/>
    </source>
</evidence>
<reference evidence="9" key="1">
    <citation type="journal article" date="2019" name="Int. J. Syst. Evol. Microbiol.">
        <title>The Global Catalogue of Microorganisms (GCM) 10K type strain sequencing project: providing services to taxonomists for standard genome sequencing and annotation.</title>
        <authorList>
            <consortium name="The Broad Institute Genomics Platform"/>
            <consortium name="The Broad Institute Genome Sequencing Center for Infectious Disease"/>
            <person name="Wu L."/>
            <person name="Ma J."/>
        </authorList>
    </citation>
    <scope>NUCLEOTIDE SEQUENCE [LARGE SCALE GENOMIC DNA]</scope>
    <source>
        <strain evidence="9">CGMCC 4.7241</strain>
    </source>
</reference>
<evidence type="ECO:0000256" key="4">
    <source>
        <dbReference type="ARBA" id="ARBA00022801"/>
    </source>
</evidence>
<proteinExistence type="inferred from homology"/>
<dbReference type="EMBL" id="JBHRZH010000043">
    <property type="protein sequence ID" value="MFC3765813.1"/>
    <property type="molecule type" value="Genomic_DNA"/>
</dbReference>
<evidence type="ECO:0000256" key="2">
    <source>
        <dbReference type="ARBA" id="ARBA00022722"/>
    </source>
</evidence>
<keyword evidence="9" id="KW-1185">Reference proteome</keyword>
<accession>A0ABV7YLG3</accession>
<feature type="domain" description="PIN" evidence="7">
    <location>
        <begin position="6"/>
        <end position="124"/>
    </location>
</feature>
<sequence>MHSITFVDTNVLVYAYDLDEPEKRKRANEWLSKLWQGGAGAISAQVMQEFYNTVTRKFAQPMAASTAREVLTTYSAWRVVTADPELVLDASKLEERDSVSFWDALIIEAAKRAGATRLLTEDLQHGRKFGSVTVENPFVEEPITQ</sequence>
<evidence type="ECO:0000313" key="8">
    <source>
        <dbReference type="EMBL" id="MFC3765813.1"/>
    </source>
</evidence>
<keyword evidence="6" id="KW-0800">Toxin</keyword>
<comment type="cofactor">
    <cofactor evidence="6">
        <name>Mg(2+)</name>
        <dbReference type="ChEBI" id="CHEBI:18420"/>
    </cofactor>
</comment>
<feature type="binding site" evidence="6">
    <location>
        <position position="8"/>
    </location>
    <ligand>
        <name>Mg(2+)</name>
        <dbReference type="ChEBI" id="CHEBI:18420"/>
    </ligand>
</feature>
<keyword evidence="5 6" id="KW-0460">Magnesium</keyword>
<dbReference type="SUPFAM" id="SSF88723">
    <property type="entry name" value="PIN domain-like"/>
    <property type="match status" value="1"/>
</dbReference>
<dbReference type="InterPro" id="IPR022907">
    <property type="entry name" value="VapC_family"/>
</dbReference>
<evidence type="ECO:0000256" key="3">
    <source>
        <dbReference type="ARBA" id="ARBA00022723"/>
    </source>
</evidence>
<evidence type="ECO:0000256" key="5">
    <source>
        <dbReference type="ARBA" id="ARBA00022842"/>
    </source>
</evidence>
<evidence type="ECO:0000256" key="1">
    <source>
        <dbReference type="ARBA" id="ARBA00022649"/>
    </source>
</evidence>
<comment type="similarity">
    <text evidence="6">Belongs to the PINc/VapC protein family.</text>
</comment>
<dbReference type="Proteomes" id="UP001595699">
    <property type="component" value="Unassembled WGS sequence"/>
</dbReference>
<keyword evidence="1 6" id="KW-1277">Toxin-antitoxin system</keyword>
<protein>
    <recommendedName>
        <fullName evidence="6">Ribonuclease VapC</fullName>
        <shortName evidence="6">RNase VapC</shortName>
        <ecNumber evidence="6">3.1.-.-</ecNumber>
    </recommendedName>
    <alternativeName>
        <fullName evidence="6">Toxin VapC</fullName>
    </alternativeName>
</protein>
<comment type="function">
    <text evidence="6">Toxic component of a toxin-antitoxin (TA) system. An RNase.</text>
</comment>
<gene>
    <name evidence="6" type="primary">vapC</name>
    <name evidence="8" type="ORF">ACFOUW_33605</name>
</gene>
<keyword evidence="3 6" id="KW-0479">Metal-binding</keyword>
<name>A0ABV7YLG3_9ACTN</name>
<feature type="binding site" evidence="6">
    <location>
        <position position="103"/>
    </location>
    <ligand>
        <name>Mg(2+)</name>
        <dbReference type="ChEBI" id="CHEBI:18420"/>
    </ligand>
</feature>
<dbReference type="EC" id="3.1.-.-" evidence="6"/>
<dbReference type="Gene3D" id="3.40.50.1010">
    <property type="entry name" value="5'-nuclease"/>
    <property type="match status" value="1"/>
</dbReference>
<dbReference type="CDD" id="cd18692">
    <property type="entry name" value="PIN_VapC-like"/>
    <property type="match status" value="1"/>
</dbReference>
<dbReference type="RefSeq" id="WP_307782752.1">
    <property type="nucleotide sequence ID" value="NZ_JAFBCM010000001.1"/>
</dbReference>
<evidence type="ECO:0000259" key="7">
    <source>
        <dbReference type="Pfam" id="PF01850"/>
    </source>
</evidence>
<dbReference type="Pfam" id="PF01850">
    <property type="entry name" value="PIN"/>
    <property type="match status" value="1"/>
</dbReference>
<evidence type="ECO:0000313" key="9">
    <source>
        <dbReference type="Proteomes" id="UP001595699"/>
    </source>
</evidence>
<dbReference type="HAMAP" id="MF_00265">
    <property type="entry name" value="VapC_Nob1"/>
    <property type="match status" value="1"/>
</dbReference>
<dbReference type="InterPro" id="IPR029060">
    <property type="entry name" value="PIN-like_dom_sf"/>
</dbReference>